<gene>
    <name evidence="4" type="ORF">PT974_06055</name>
</gene>
<evidence type="ECO:0000256" key="2">
    <source>
        <dbReference type="SAM" id="SignalP"/>
    </source>
</evidence>
<evidence type="ECO:0000313" key="5">
    <source>
        <dbReference type="Proteomes" id="UP001338125"/>
    </source>
</evidence>
<dbReference type="PANTHER" id="PTHR36853:SF1">
    <property type="entry name" value="DUF3844 DOMAIN-CONTAINING PROTEIN"/>
    <property type="match status" value="1"/>
</dbReference>
<evidence type="ECO:0000259" key="3">
    <source>
        <dbReference type="Pfam" id="PF12955"/>
    </source>
</evidence>
<evidence type="ECO:0000313" key="4">
    <source>
        <dbReference type="EMBL" id="KAK5992640.1"/>
    </source>
</evidence>
<keyword evidence="2" id="KW-0732">Signal</keyword>
<dbReference type="InterPro" id="IPR053065">
    <property type="entry name" value="Archenteron_Induction-Rel"/>
</dbReference>
<dbReference type="Pfam" id="PF12955">
    <property type="entry name" value="Vps3844_C"/>
    <property type="match status" value="1"/>
</dbReference>
<accession>A0ABR0SLL3</accession>
<sequence length="386" mass="41507">MKLSLGLLAALASCAAAAQPTADVFILPAHDSSSSTTTPSLPRSLTRLLLLQRLAPIGRGPSIKDMPNGIESEKVVSALNQFGKTIPPLFADDEPEEARQLILMLEGMTAQQIQDTAKSLKVQPSFTILDPPSAGAHDKLVRFDFYNAGITNEHKCAMDQVTNPFEEECWSGKSTVAKYNVKRNPEVLTDLIHRFPKLASLAKAGEMETTVLLLPAVSESSGPKHWSDRPLELRRRQADEAEQVITSFGKTISHAMPTSNIPDDNVFQAPSGPIPACFKSLDSCVSATGNCSHQGQCLDKFASPSAKSAEVCFSCHCLSTRHDENGPLTHWAGPTCAKKDISVPFWLFAGFTLLMIGTLSLATSMLYSVGEEKLPGVIGAGVSKSK</sequence>
<dbReference type="InterPro" id="IPR024382">
    <property type="entry name" value="Vps3844_C"/>
</dbReference>
<dbReference type="Proteomes" id="UP001338125">
    <property type="component" value="Unassembled WGS sequence"/>
</dbReference>
<feature type="chain" id="PRO_5045947770" evidence="2">
    <location>
        <begin position="18"/>
        <end position="386"/>
    </location>
</feature>
<proteinExistence type="predicted"/>
<reference evidence="4 5" key="1">
    <citation type="submission" date="2024-01" db="EMBL/GenBank/DDBJ databases">
        <title>Complete genome of Cladobotryum mycophilum ATHUM6906.</title>
        <authorList>
            <person name="Christinaki A.C."/>
            <person name="Myridakis A.I."/>
            <person name="Kouvelis V.N."/>
        </authorList>
    </citation>
    <scope>NUCLEOTIDE SEQUENCE [LARGE SCALE GENOMIC DNA]</scope>
    <source>
        <strain evidence="4 5">ATHUM6906</strain>
    </source>
</reference>
<evidence type="ECO:0000256" key="1">
    <source>
        <dbReference type="SAM" id="Phobius"/>
    </source>
</evidence>
<name>A0ABR0SLL3_9HYPO</name>
<dbReference type="EMBL" id="JAVFKD010000012">
    <property type="protein sequence ID" value="KAK5992640.1"/>
    <property type="molecule type" value="Genomic_DNA"/>
</dbReference>
<keyword evidence="1" id="KW-1133">Transmembrane helix</keyword>
<feature type="signal peptide" evidence="2">
    <location>
        <begin position="1"/>
        <end position="17"/>
    </location>
</feature>
<comment type="caution">
    <text evidence="4">The sequence shown here is derived from an EMBL/GenBank/DDBJ whole genome shotgun (WGS) entry which is preliminary data.</text>
</comment>
<dbReference type="PANTHER" id="PTHR36853">
    <property type="entry name" value="EXPRESSED PROTEIN"/>
    <property type="match status" value="1"/>
</dbReference>
<keyword evidence="1" id="KW-0812">Transmembrane</keyword>
<feature type="domain" description="Vacuolar sorting protein Vps3844 C-terminal" evidence="3">
    <location>
        <begin position="277"/>
        <end position="380"/>
    </location>
</feature>
<organism evidence="4 5">
    <name type="scientific">Cladobotryum mycophilum</name>
    <dbReference type="NCBI Taxonomy" id="491253"/>
    <lineage>
        <taxon>Eukaryota</taxon>
        <taxon>Fungi</taxon>
        <taxon>Dikarya</taxon>
        <taxon>Ascomycota</taxon>
        <taxon>Pezizomycotina</taxon>
        <taxon>Sordariomycetes</taxon>
        <taxon>Hypocreomycetidae</taxon>
        <taxon>Hypocreales</taxon>
        <taxon>Hypocreaceae</taxon>
        <taxon>Cladobotryum</taxon>
    </lineage>
</organism>
<feature type="transmembrane region" description="Helical" evidence="1">
    <location>
        <begin position="345"/>
        <end position="367"/>
    </location>
</feature>
<protein>
    <submittedName>
        <fullName evidence="4">Endoplasmic reticulum membrane</fullName>
    </submittedName>
</protein>
<keyword evidence="1" id="KW-0472">Membrane</keyword>
<keyword evidence="5" id="KW-1185">Reference proteome</keyword>